<dbReference type="CDD" id="cd07377">
    <property type="entry name" value="WHTH_GntR"/>
    <property type="match status" value="1"/>
</dbReference>
<name>A0ABC9U3I3_CLOSY</name>
<evidence type="ECO:0000256" key="2">
    <source>
        <dbReference type="ARBA" id="ARBA00023125"/>
    </source>
</evidence>
<accession>A0ABC9U3I3</accession>
<dbReference type="InterPro" id="IPR000524">
    <property type="entry name" value="Tscrpt_reg_HTH_GntR"/>
</dbReference>
<dbReference type="InterPro" id="IPR036390">
    <property type="entry name" value="WH_DNA-bd_sf"/>
</dbReference>
<evidence type="ECO:0000256" key="1">
    <source>
        <dbReference type="ARBA" id="ARBA00023015"/>
    </source>
</evidence>
<sequence>MILIDYKDRRPIYEQVVEKLSELMVRGILEQNSQLPSVRSLATELSINPNTIQRAYAELERQGYIYSVKGRGSFVAENHQIREQKKKEIFVRLGRLVEEARGTGVTMLQFQEQVIQFYGSSDRRPRPAAGTAAPVKEPQILPAAETTLTAVHEPVTKNQMTEPALGGKREEKGGETDD</sequence>
<dbReference type="Gene3D" id="1.10.10.10">
    <property type="entry name" value="Winged helix-like DNA-binding domain superfamily/Winged helix DNA-binding domain"/>
    <property type="match status" value="1"/>
</dbReference>
<dbReference type="PANTHER" id="PTHR38445">
    <property type="entry name" value="HTH-TYPE TRANSCRIPTIONAL REPRESSOR YTRA"/>
    <property type="match status" value="1"/>
</dbReference>
<feature type="domain" description="HTH gntR-type" evidence="5">
    <location>
        <begin position="10"/>
        <end position="78"/>
    </location>
</feature>
<dbReference type="PANTHER" id="PTHR38445:SF9">
    <property type="entry name" value="HTH-TYPE TRANSCRIPTIONAL REPRESSOR YTRA"/>
    <property type="match status" value="1"/>
</dbReference>
<comment type="caution">
    <text evidence="6">The sequence shown here is derived from an EMBL/GenBank/DDBJ whole genome shotgun (WGS) entry which is preliminary data.</text>
</comment>
<dbReference type="EMBL" id="AWSU01000036">
    <property type="protein sequence ID" value="ERI80204.1"/>
    <property type="molecule type" value="Genomic_DNA"/>
</dbReference>
<dbReference type="AlphaFoldDB" id="A0ABC9U3I3"/>
<keyword evidence="1" id="KW-0805">Transcription regulation</keyword>
<proteinExistence type="predicted"/>
<keyword evidence="2" id="KW-0238">DNA-binding</keyword>
<dbReference type="Pfam" id="PF00392">
    <property type="entry name" value="GntR"/>
    <property type="match status" value="1"/>
</dbReference>
<dbReference type="GO" id="GO:0003677">
    <property type="term" value="F:DNA binding"/>
    <property type="evidence" value="ECO:0007669"/>
    <property type="project" value="UniProtKB-KW"/>
</dbReference>
<dbReference type="PROSITE" id="PS50949">
    <property type="entry name" value="HTH_GNTR"/>
    <property type="match status" value="1"/>
</dbReference>
<organism evidence="6 7">
    <name type="scientific">[Clostridium] symbiosum ATCC 14940</name>
    <dbReference type="NCBI Taxonomy" id="411472"/>
    <lineage>
        <taxon>Bacteria</taxon>
        <taxon>Bacillati</taxon>
        <taxon>Bacillota</taxon>
        <taxon>Clostridia</taxon>
        <taxon>Lachnospirales</taxon>
        <taxon>Lachnospiraceae</taxon>
        <taxon>Otoolea</taxon>
    </lineage>
</organism>
<reference evidence="6 7" key="1">
    <citation type="submission" date="2013-07" db="EMBL/GenBank/DDBJ databases">
        <authorList>
            <person name="Weinstock G."/>
            <person name="Sodergren E."/>
            <person name="Wylie T."/>
            <person name="Fulton L."/>
            <person name="Fulton R."/>
            <person name="Fronick C."/>
            <person name="O'Laughlin M."/>
            <person name="Godfrey J."/>
            <person name="Miner T."/>
            <person name="Herter B."/>
            <person name="Appelbaum E."/>
            <person name="Cordes M."/>
            <person name="Lek S."/>
            <person name="Wollam A."/>
            <person name="Pepin K.H."/>
            <person name="Palsikar V.B."/>
            <person name="Mitreva M."/>
            <person name="Wilson R.K."/>
        </authorList>
    </citation>
    <scope>NUCLEOTIDE SEQUENCE [LARGE SCALE GENOMIC DNA]</scope>
    <source>
        <strain evidence="6 7">ATCC 14940</strain>
    </source>
</reference>
<evidence type="ECO:0000256" key="4">
    <source>
        <dbReference type="SAM" id="MobiDB-lite"/>
    </source>
</evidence>
<evidence type="ECO:0000313" key="7">
    <source>
        <dbReference type="Proteomes" id="UP000016491"/>
    </source>
</evidence>
<dbReference type="Proteomes" id="UP000016491">
    <property type="component" value="Unassembled WGS sequence"/>
</dbReference>
<evidence type="ECO:0000256" key="3">
    <source>
        <dbReference type="ARBA" id="ARBA00023163"/>
    </source>
</evidence>
<gene>
    <name evidence="6" type="ORF">CLOSYM_00440</name>
</gene>
<feature type="region of interest" description="Disordered" evidence="4">
    <location>
        <begin position="152"/>
        <end position="178"/>
    </location>
</feature>
<keyword evidence="3" id="KW-0804">Transcription</keyword>
<feature type="region of interest" description="Disordered" evidence="4">
    <location>
        <begin position="120"/>
        <end position="140"/>
    </location>
</feature>
<dbReference type="InterPro" id="IPR036388">
    <property type="entry name" value="WH-like_DNA-bd_sf"/>
</dbReference>
<evidence type="ECO:0000313" key="6">
    <source>
        <dbReference type="EMBL" id="ERI80204.1"/>
    </source>
</evidence>
<dbReference type="SMART" id="SM00345">
    <property type="entry name" value="HTH_GNTR"/>
    <property type="match status" value="1"/>
</dbReference>
<feature type="compositionally biased region" description="Basic and acidic residues" evidence="4">
    <location>
        <begin position="167"/>
        <end position="178"/>
    </location>
</feature>
<dbReference type="SUPFAM" id="SSF46785">
    <property type="entry name" value="Winged helix' DNA-binding domain"/>
    <property type="match status" value="1"/>
</dbReference>
<evidence type="ECO:0000259" key="5">
    <source>
        <dbReference type="PROSITE" id="PS50949"/>
    </source>
</evidence>
<protein>
    <submittedName>
        <fullName evidence="6">Transcriptional regulator, GntR family</fullName>
    </submittedName>
</protein>